<name>A0ABS8VQA8_DATST</name>
<protein>
    <submittedName>
        <fullName evidence="2">Uncharacterized protein</fullName>
    </submittedName>
</protein>
<organism evidence="2 3">
    <name type="scientific">Datura stramonium</name>
    <name type="common">Jimsonweed</name>
    <name type="synonym">Common thornapple</name>
    <dbReference type="NCBI Taxonomy" id="4076"/>
    <lineage>
        <taxon>Eukaryota</taxon>
        <taxon>Viridiplantae</taxon>
        <taxon>Streptophyta</taxon>
        <taxon>Embryophyta</taxon>
        <taxon>Tracheophyta</taxon>
        <taxon>Spermatophyta</taxon>
        <taxon>Magnoliopsida</taxon>
        <taxon>eudicotyledons</taxon>
        <taxon>Gunneridae</taxon>
        <taxon>Pentapetalae</taxon>
        <taxon>asterids</taxon>
        <taxon>lamiids</taxon>
        <taxon>Solanales</taxon>
        <taxon>Solanaceae</taxon>
        <taxon>Solanoideae</taxon>
        <taxon>Datureae</taxon>
        <taxon>Datura</taxon>
    </lineage>
</organism>
<evidence type="ECO:0000313" key="2">
    <source>
        <dbReference type="EMBL" id="MCE0481492.1"/>
    </source>
</evidence>
<gene>
    <name evidence="2" type="ORF">HAX54_039288</name>
</gene>
<comment type="caution">
    <text evidence="2">The sequence shown here is derived from an EMBL/GenBank/DDBJ whole genome shotgun (WGS) entry which is preliminary data.</text>
</comment>
<reference evidence="2 3" key="1">
    <citation type="journal article" date="2021" name="BMC Genomics">
        <title>Datura genome reveals duplications of psychoactive alkaloid biosynthetic genes and high mutation rate following tissue culture.</title>
        <authorList>
            <person name="Rajewski A."/>
            <person name="Carter-House D."/>
            <person name="Stajich J."/>
            <person name="Litt A."/>
        </authorList>
    </citation>
    <scope>NUCLEOTIDE SEQUENCE [LARGE SCALE GENOMIC DNA]</scope>
    <source>
        <strain evidence="2">AR-01</strain>
    </source>
</reference>
<accession>A0ABS8VQA8</accession>
<evidence type="ECO:0000313" key="3">
    <source>
        <dbReference type="Proteomes" id="UP000823775"/>
    </source>
</evidence>
<proteinExistence type="predicted"/>
<keyword evidence="3" id="KW-1185">Reference proteome</keyword>
<dbReference type="Proteomes" id="UP000823775">
    <property type="component" value="Unassembled WGS sequence"/>
</dbReference>
<dbReference type="EMBL" id="JACEIK010005430">
    <property type="protein sequence ID" value="MCE0481492.1"/>
    <property type="molecule type" value="Genomic_DNA"/>
</dbReference>
<feature type="region of interest" description="Disordered" evidence="1">
    <location>
        <begin position="50"/>
        <end position="77"/>
    </location>
</feature>
<sequence>MAEMEKLQAELNQAKAIVKELQEWEILILDTMVDPSTVDPQAGVSIVSLLADTTPPKDTGKQSLEESDKTDKDAPREDVDHMFSIPVEFNHILLFVQGRSIYILDDILGMGHSL</sequence>
<evidence type="ECO:0000256" key="1">
    <source>
        <dbReference type="SAM" id="MobiDB-lite"/>
    </source>
</evidence>
<feature type="compositionally biased region" description="Basic and acidic residues" evidence="1">
    <location>
        <begin position="58"/>
        <end position="77"/>
    </location>
</feature>